<keyword evidence="4 8" id="KW-0812">Transmembrane</keyword>
<dbReference type="Pfam" id="PF02743">
    <property type="entry name" value="dCache_1"/>
    <property type="match status" value="1"/>
</dbReference>
<keyword evidence="5 8" id="KW-1133">Transmembrane helix</keyword>
<dbReference type="NCBIfam" id="TIGR00254">
    <property type="entry name" value="GGDEF"/>
    <property type="match status" value="1"/>
</dbReference>
<dbReference type="AlphaFoldDB" id="A0A7C9IUK9"/>
<dbReference type="InterPro" id="IPR050469">
    <property type="entry name" value="Diguanylate_Cyclase"/>
</dbReference>
<dbReference type="CDD" id="cd18774">
    <property type="entry name" value="PDC2_HK_sensor"/>
    <property type="match status" value="1"/>
</dbReference>
<evidence type="ECO:0000256" key="6">
    <source>
        <dbReference type="ARBA" id="ARBA00023136"/>
    </source>
</evidence>
<dbReference type="SUPFAM" id="SSF55073">
    <property type="entry name" value="Nucleotide cyclase"/>
    <property type="match status" value="1"/>
</dbReference>
<dbReference type="SMART" id="SM00267">
    <property type="entry name" value="GGDEF"/>
    <property type="match status" value="1"/>
</dbReference>
<evidence type="ECO:0000256" key="3">
    <source>
        <dbReference type="ARBA" id="ARBA00022475"/>
    </source>
</evidence>
<proteinExistence type="predicted"/>
<feature type="domain" description="GGDEF" evidence="9">
    <location>
        <begin position="397"/>
        <end position="534"/>
    </location>
</feature>
<evidence type="ECO:0000256" key="1">
    <source>
        <dbReference type="ARBA" id="ARBA00004651"/>
    </source>
</evidence>
<gene>
    <name evidence="10" type="ORF">GTA51_11540</name>
</gene>
<name>A0A7C9IUK9_9BACT</name>
<dbReference type="GO" id="GO:1902201">
    <property type="term" value="P:negative regulation of bacterial-type flagellum-dependent cell motility"/>
    <property type="evidence" value="ECO:0007669"/>
    <property type="project" value="TreeGrafter"/>
</dbReference>
<dbReference type="PROSITE" id="PS50887">
    <property type="entry name" value="GGDEF"/>
    <property type="match status" value="1"/>
</dbReference>
<comment type="subcellular location">
    <subcellularLocation>
        <location evidence="1">Cell membrane</location>
        <topology evidence="1">Multi-pass membrane protein</topology>
    </subcellularLocation>
</comment>
<keyword evidence="11" id="KW-1185">Reference proteome</keyword>
<sequence length="539" mass="57860">MRLKQLKQSFGLDTLRGLLRFYTVLLVSLPLVLAAGFFFFFQRGQVIENELNGLRESLAKERSVVRSWIGERFADAQYLARLESTQLNDFTAMNRDFAIYKLTHAPVSAVVYVTPEGYTAVDSDGSPSVYVGDREYFHEAKAGREVLVSGILGRTSGKFICIFSSPVTRPDGSFGGLIFLSVQLDVLDVWLREATAGPDGGVMLCDNAGRILAPSAAVAAGGGPLTALVSQPVLAAGEAGALYRDAAGREMLGAAVTLDRGGWKLVREEPVSLALAGYRNQAMWVALGTLATICIASPLVLRLCRSLEEPLETLAGYARELRSKGYGETCSLAAPQRMPREIHDLFDAFSDMACQMRGHIDAIERLSIQDALTGLNNRRFLFSGGLKLLSAALRAGQPCACLMLDVDHFKRVNDTFGHQAGDQVLAHLGRLLAGAVRKSDLAARYGGEEFAVLLIGAGLAEGLELAERIRRAMAEQPSPAGERTLAVTVSVGVAEVRRSQAFGEADLDDLLARADAALYAAKAAGRNRVVAEQAVPPAA</sequence>
<dbReference type="InterPro" id="IPR029787">
    <property type="entry name" value="Nucleotide_cyclase"/>
</dbReference>
<dbReference type="Gene3D" id="3.30.70.270">
    <property type="match status" value="1"/>
</dbReference>
<dbReference type="Gene3D" id="3.30.450.20">
    <property type="entry name" value="PAS domain"/>
    <property type="match status" value="1"/>
</dbReference>
<dbReference type="PANTHER" id="PTHR45138:SF9">
    <property type="entry name" value="DIGUANYLATE CYCLASE DGCM-RELATED"/>
    <property type="match status" value="1"/>
</dbReference>
<dbReference type="GO" id="GO:0043709">
    <property type="term" value="P:cell adhesion involved in single-species biofilm formation"/>
    <property type="evidence" value="ECO:0007669"/>
    <property type="project" value="TreeGrafter"/>
</dbReference>
<accession>A0A7C9IUK9</accession>
<evidence type="ECO:0000256" key="8">
    <source>
        <dbReference type="SAM" id="Phobius"/>
    </source>
</evidence>
<dbReference type="InterPro" id="IPR043128">
    <property type="entry name" value="Rev_trsase/Diguanyl_cyclase"/>
</dbReference>
<dbReference type="GO" id="GO:0052621">
    <property type="term" value="F:diguanylate cyclase activity"/>
    <property type="evidence" value="ECO:0007669"/>
    <property type="project" value="UniProtKB-EC"/>
</dbReference>
<reference evidence="10 11" key="1">
    <citation type="submission" date="2020-01" db="EMBL/GenBank/DDBJ databases">
        <title>Genome sequence of Desulfovibrio aerotolerans DSM 16695(T).</title>
        <authorList>
            <person name="Karnachuk O."/>
            <person name="Avakyan M."/>
            <person name="Mardanov A."/>
            <person name="Kadnikov V."/>
            <person name="Ravin N."/>
        </authorList>
    </citation>
    <scope>NUCLEOTIDE SEQUENCE [LARGE SCALE GENOMIC DNA]</scope>
    <source>
        <strain evidence="10 11">DSM 16695</strain>
    </source>
</reference>
<comment type="caution">
    <text evidence="10">The sequence shown here is derived from an EMBL/GenBank/DDBJ whole genome shotgun (WGS) entry which is preliminary data.</text>
</comment>
<dbReference type="OrthoDB" id="9813903at2"/>
<evidence type="ECO:0000256" key="7">
    <source>
        <dbReference type="ARBA" id="ARBA00034247"/>
    </source>
</evidence>
<dbReference type="PANTHER" id="PTHR45138">
    <property type="entry name" value="REGULATORY COMPONENTS OF SENSORY TRANSDUCTION SYSTEM"/>
    <property type="match status" value="1"/>
</dbReference>
<evidence type="ECO:0000256" key="5">
    <source>
        <dbReference type="ARBA" id="ARBA00022989"/>
    </source>
</evidence>
<dbReference type="GO" id="GO:0005886">
    <property type="term" value="C:plasma membrane"/>
    <property type="evidence" value="ECO:0007669"/>
    <property type="project" value="UniProtKB-SubCell"/>
</dbReference>
<evidence type="ECO:0000256" key="4">
    <source>
        <dbReference type="ARBA" id="ARBA00022692"/>
    </source>
</evidence>
<dbReference type="RefSeq" id="WP_160961245.1">
    <property type="nucleotide sequence ID" value="NZ_WVUD01000019.1"/>
</dbReference>
<dbReference type="CDD" id="cd12914">
    <property type="entry name" value="PDC1_DGC_like"/>
    <property type="match status" value="1"/>
</dbReference>
<evidence type="ECO:0000256" key="2">
    <source>
        <dbReference type="ARBA" id="ARBA00012528"/>
    </source>
</evidence>
<dbReference type="InterPro" id="IPR000160">
    <property type="entry name" value="GGDEF_dom"/>
</dbReference>
<evidence type="ECO:0000313" key="10">
    <source>
        <dbReference type="EMBL" id="MYL83760.1"/>
    </source>
</evidence>
<dbReference type="EC" id="2.7.7.65" evidence="2"/>
<dbReference type="FunFam" id="3.30.70.270:FF:000001">
    <property type="entry name" value="Diguanylate cyclase domain protein"/>
    <property type="match status" value="1"/>
</dbReference>
<protein>
    <recommendedName>
        <fullName evidence="2">diguanylate cyclase</fullName>
        <ecNumber evidence="2">2.7.7.65</ecNumber>
    </recommendedName>
</protein>
<dbReference type="CDD" id="cd01949">
    <property type="entry name" value="GGDEF"/>
    <property type="match status" value="1"/>
</dbReference>
<dbReference type="Pfam" id="PF00990">
    <property type="entry name" value="GGDEF"/>
    <property type="match status" value="1"/>
</dbReference>
<organism evidence="10 11">
    <name type="scientific">Solidesulfovibrio aerotolerans</name>
    <dbReference type="NCBI Taxonomy" id="295255"/>
    <lineage>
        <taxon>Bacteria</taxon>
        <taxon>Pseudomonadati</taxon>
        <taxon>Thermodesulfobacteriota</taxon>
        <taxon>Desulfovibrionia</taxon>
        <taxon>Desulfovibrionales</taxon>
        <taxon>Desulfovibrionaceae</taxon>
        <taxon>Solidesulfovibrio</taxon>
    </lineage>
</organism>
<feature type="transmembrane region" description="Helical" evidence="8">
    <location>
        <begin position="21"/>
        <end position="41"/>
    </location>
</feature>
<dbReference type="EMBL" id="WVUD01000019">
    <property type="protein sequence ID" value="MYL83760.1"/>
    <property type="molecule type" value="Genomic_DNA"/>
</dbReference>
<comment type="catalytic activity">
    <reaction evidence="7">
        <text>2 GTP = 3',3'-c-di-GMP + 2 diphosphate</text>
        <dbReference type="Rhea" id="RHEA:24898"/>
        <dbReference type="ChEBI" id="CHEBI:33019"/>
        <dbReference type="ChEBI" id="CHEBI:37565"/>
        <dbReference type="ChEBI" id="CHEBI:58805"/>
        <dbReference type="EC" id="2.7.7.65"/>
    </reaction>
</comment>
<evidence type="ECO:0000313" key="11">
    <source>
        <dbReference type="Proteomes" id="UP000482487"/>
    </source>
</evidence>
<keyword evidence="3" id="KW-1003">Cell membrane</keyword>
<dbReference type="InterPro" id="IPR033479">
    <property type="entry name" value="dCache_1"/>
</dbReference>
<evidence type="ECO:0000259" key="9">
    <source>
        <dbReference type="PROSITE" id="PS50887"/>
    </source>
</evidence>
<dbReference type="Proteomes" id="UP000482487">
    <property type="component" value="Unassembled WGS sequence"/>
</dbReference>
<keyword evidence="6 8" id="KW-0472">Membrane</keyword>